<dbReference type="PROSITE" id="PS50287">
    <property type="entry name" value="SRCR_2"/>
    <property type="match status" value="1"/>
</dbReference>
<evidence type="ECO:0000256" key="4">
    <source>
        <dbReference type="ARBA" id="ARBA00023180"/>
    </source>
</evidence>
<dbReference type="EMBL" id="ABJB010768962">
    <property type="status" value="NOT_ANNOTATED_CDS"/>
    <property type="molecule type" value="Genomic_DNA"/>
</dbReference>
<dbReference type="PaxDb" id="6945-B7Q743"/>
<dbReference type="GO" id="GO:0016020">
    <property type="term" value="C:membrane"/>
    <property type="evidence" value="ECO:0007669"/>
    <property type="project" value="InterPro"/>
</dbReference>
<dbReference type="HOGENOM" id="CLU_2742885_0_0_1"/>
<dbReference type="InterPro" id="IPR001190">
    <property type="entry name" value="SRCR"/>
</dbReference>
<name>B7Q743_IXOSC</name>
<sequence>MDNLYCNGHEVHIEECQFDGWGVHDCGREEAAGVICDKDPEATAAPVTTPAAPVPKWVSKKKIRMDNFTNS</sequence>
<comment type="caution">
    <text evidence="5">Lacks conserved residue(s) required for the propagation of feature annotation.</text>
</comment>
<keyword evidence="1" id="KW-0732">Signal</keyword>
<dbReference type="PANTHER" id="PTHR47653:SF1">
    <property type="entry name" value="DELETED IN MALIGNANT BRAIN TUMORS 1 PROTEIN"/>
    <property type="match status" value="1"/>
</dbReference>
<reference evidence="8" key="2">
    <citation type="submission" date="2020-05" db="UniProtKB">
        <authorList>
            <consortium name="EnsemblMetazoa"/>
        </authorList>
    </citation>
    <scope>IDENTIFICATION</scope>
    <source>
        <strain evidence="8">wikel</strain>
    </source>
</reference>
<dbReference type="InterPro" id="IPR036772">
    <property type="entry name" value="SRCR-like_dom_sf"/>
</dbReference>
<dbReference type="SUPFAM" id="SSF56487">
    <property type="entry name" value="SRCR-like"/>
    <property type="match status" value="1"/>
</dbReference>
<feature type="disulfide bond" evidence="5">
    <location>
        <begin position="6"/>
        <end position="16"/>
    </location>
</feature>
<dbReference type="STRING" id="6945.B7Q743"/>
<proteinExistence type="predicted"/>
<dbReference type="OrthoDB" id="547291at2759"/>
<keyword evidence="2" id="KW-0677">Repeat</keyword>
<keyword evidence="3 5" id="KW-1015">Disulfide bond</keyword>
<dbReference type="Gene3D" id="3.10.250.10">
    <property type="entry name" value="SRCR-like domain"/>
    <property type="match status" value="1"/>
</dbReference>
<dbReference type="Pfam" id="PF00530">
    <property type="entry name" value="SRCR"/>
    <property type="match status" value="1"/>
</dbReference>
<evidence type="ECO:0000313" key="8">
    <source>
        <dbReference type="EnsemblMetazoa" id="ISCW011631-PA"/>
    </source>
</evidence>
<evidence type="ECO:0000256" key="2">
    <source>
        <dbReference type="ARBA" id="ARBA00022737"/>
    </source>
</evidence>
<dbReference type="AlphaFoldDB" id="B7Q743"/>
<dbReference type="EnsemblMetazoa" id="ISCW011631-RA">
    <property type="protein sequence ID" value="ISCW011631-PA"/>
    <property type="gene ID" value="ISCW011631"/>
</dbReference>
<dbReference type="EMBL" id="DS872122">
    <property type="protein sequence ID" value="EEC14665.1"/>
    <property type="molecule type" value="Genomic_DNA"/>
</dbReference>
<dbReference type="InParanoid" id="B7Q743"/>
<organism>
    <name type="scientific">Ixodes scapularis</name>
    <name type="common">Black-legged tick</name>
    <name type="synonym">Deer tick</name>
    <dbReference type="NCBI Taxonomy" id="6945"/>
    <lineage>
        <taxon>Eukaryota</taxon>
        <taxon>Metazoa</taxon>
        <taxon>Ecdysozoa</taxon>
        <taxon>Arthropoda</taxon>
        <taxon>Chelicerata</taxon>
        <taxon>Arachnida</taxon>
        <taxon>Acari</taxon>
        <taxon>Parasitiformes</taxon>
        <taxon>Ixodida</taxon>
        <taxon>Ixodoidea</taxon>
        <taxon>Ixodidae</taxon>
        <taxon>Ixodinae</taxon>
        <taxon>Ixodes</taxon>
    </lineage>
</organism>
<evidence type="ECO:0000313" key="9">
    <source>
        <dbReference type="Proteomes" id="UP000001555"/>
    </source>
</evidence>
<dbReference type="Proteomes" id="UP000001555">
    <property type="component" value="Unassembled WGS sequence"/>
</dbReference>
<keyword evidence="4" id="KW-0325">Glycoprotein</keyword>
<evidence type="ECO:0000256" key="1">
    <source>
        <dbReference type="ARBA" id="ARBA00022729"/>
    </source>
</evidence>
<dbReference type="VEuPathDB" id="VectorBase:ISCI011631"/>
<evidence type="ECO:0000259" key="6">
    <source>
        <dbReference type="PROSITE" id="PS50287"/>
    </source>
</evidence>
<protein>
    <recommendedName>
        <fullName evidence="6">SRCR domain-containing protein</fullName>
    </recommendedName>
</protein>
<accession>B7Q743</accession>
<feature type="domain" description="SRCR" evidence="6">
    <location>
        <begin position="1"/>
        <end position="37"/>
    </location>
</feature>
<evidence type="ECO:0000256" key="3">
    <source>
        <dbReference type="ARBA" id="ARBA00023157"/>
    </source>
</evidence>
<evidence type="ECO:0000256" key="5">
    <source>
        <dbReference type="PROSITE-ProRule" id="PRU00196"/>
    </source>
</evidence>
<reference evidence="7 9" key="1">
    <citation type="submission" date="2008-03" db="EMBL/GenBank/DDBJ databases">
        <title>Annotation of Ixodes scapularis.</title>
        <authorList>
            <consortium name="Ixodes scapularis Genome Project Consortium"/>
            <person name="Caler E."/>
            <person name="Hannick L.I."/>
            <person name="Bidwell S."/>
            <person name="Joardar V."/>
            <person name="Thiagarajan M."/>
            <person name="Amedeo P."/>
            <person name="Galinsky K.J."/>
            <person name="Schobel S."/>
            <person name="Inman J."/>
            <person name="Hostetler J."/>
            <person name="Miller J."/>
            <person name="Hammond M."/>
            <person name="Megy K."/>
            <person name="Lawson D."/>
            <person name="Kodira C."/>
            <person name="Sutton G."/>
            <person name="Meyer J."/>
            <person name="Hill C.A."/>
            <person name="Birren B."/>
            <person name="Nene V."/>
            <person name="Collins F."/>
            <person name="Alarcon-Chaidez F."/>
            <person name="Wikel S."/>
            <person name="Strausberg R."/>
        </authorList>
    </citation>
    <scope>NUCLEOTIDE SEQUENCE [LARGE SCALE GENOMIC DNA]</scope>
    <source>
        <strain evidence="9">Wikel</strain>
        <strain evidence="7">Wikel colony</strain>
    </source>
</reference>
<dbReference type="VEuPathDB" id="VectorBase:ISCW011631"/>
<evidence type="ECO:0000313" key="7">
    <source>
        <dbReference type="EMBL" id="EEC14665.1"/>
    </source>
</evidence>
<dbReference type="PANTHER" id="PTHR47653">
    <property type="entry name" value="PROTEIN BARK BEETLE"/>
    <property type="match status" value="1"/>
</dbReference>
<dbReference type="InterPro" id="IPR053243">
    <property type="entry name" value="SJ_maturation_regulator"/>
</dbReference>
<dbReference type="VEuPathDB" id="VectorBase:ISCP_021546"/>
<keyword evidence="9" id="KW-1185">Reference proteome</keyword>
<gene>
    <name evidence="7" type="ORF">IscW_ISCW011631</name>
</gene>